<accession>A0AAU7VL19</accession>
<evidence type="ECO:0000256" key="6">
    <source>
        <dbReference type="ARBA" id="ARBA00023136"/>
    </source>
</evidence>
<sequence length="322" mass="35245">MIKAVQKNIHFFTGLGYATIFGFSFMFTAEVLEYISPYHLLSFRFMFAFLTMTLIQFALGNRLKVKKIPLSKKLLLLVFFQPFLYFSAETTGVRMTSSSEAGMMIALIPIFVAIFSAVFLKEYPKKVQIPFILSSVSGVIFIAIMQGRAEGEVVSNLAGIMVLLIAVLAGAGFNITSRSLSVSLTPFQRTYSMMGAGALIFSTIAVIQQGIKGELSSFFVPLTYTEVLIPLLYLGILSSVVAFFLINFTLSKVNAAQGAVFANLVTVISITAGVFIRGESFYYYHVIGAFFIITGVLGTNLLGKQKPVSSKGIYVKQEPKAS</sequence>
<evidence type="ECO:0000256" key="7">
    <source>
        <dbReference type="SAM" id="Phobius"/>
    </source>
</evidence>
<evidence type="ECO:0000256" key="5">
    <source>
        <dbReference type="ARBA" id="ARBA00022989"/>
    </source>
</evidence>
<keyword evidence="3" id="KW-1003">Cell membrane</keyword>
<comment type="subcellular location">
    <subcellularLocation>
        <location evidence="1">Cell membrane</location>
        <topology evidence="1">Multi-pass membrane protein</topology>
    </subcellularLocation>
</comment>
<feature type="transmembrane region" description="Helical" evidence="7">
    <location>
        <begin position="282"/>
        <end position="302"/>
    </location>
</feature>
<evidence type="ECO:0000256" key="3">
    <source>
        <dbReference type="ARBA" id="ARBA00022475"/>
    </source>
</evidence>
<organism evidence="9">
    <name type="scientific">Proteinivorax tanatarense</name>
    <dbReference type="NCBI Taxonomy" id="1260629"/>
    <lineage>
        <taxon>Bacteria</taxon>
        <taxon>Bacillati</taxon>
        <taxon>Bacillota</taxon>
        <taxon>Clostridia</taxon>
        <taxon>Eubacteriales</taxon>
        <taxon>Proteinivoracaceae</taxon>
        <taxon>Proteinivorax</taxon>
    </lineage>
</organism>
<evidence type="ECO:0000256" key="2">
    <source>
        <dbReference type="ARBA" id="ARBA00007362"/>
    </source>
</evidence>
<comment type="similarity">
    <text evidence="2">Belongs to the EamA transporter family.</text>
</comment>
<feature type="domain" description="EamA" evidence="8">
    <location>
        <begin position="159"/>
        <end position="300"/>
    </location>
</feature>
<feature type="domain" description="EamA" evidence="8">
    <location>
        <begin position="12"/>
        <end position="143"/>
    </location>
</feature>
<dbReference type="EMBL" id="CP158367">
    <property type="protein sequence ID" value="XBX74755.1"/>
    <property type="molecule type" value="Genomic_DNA"/>
</dbReference>
<proteinExistence type="inferred from homology"/>
<evidence type="ECO:0000259" key="8">
    <source>
        <dbReference type="Pfam" id="PF00892"/>
    </source>
</evidence>
<evidence type="ECO:0000256" key="1">
    <source>
        <dbReference type="ARBA" id="ARBA00004651"/>
    </source>
</evidence>
<dbReference type="SUPFAM" id="SSF103481">
    <property type="entry name" value="Multidrug resistance efflux transporter EmrE"/>
    <property type="match status" value="2"/>
</dbReference>
<keyword evidence="6 7" id="KW-0472">Membrane</keyword>
<dbReference type="InterPro" id="IPR050638">
    <property type="entry name" value="AA-Vitamin_Transporters"/>
</dbReference>
<dbReference type="AlphaFoldDB" id="A0AAU7VL19"/>
<feature type="transmembrane region" description="Helical" evidence="7">
    <location>
        <begin position="9"/>
        <end position="29"/>
    </location>
</feature>
<feature type="transmembrane region" description="Helical" evidence="7">
    <location>
        <begin position="258"/>
        <end position="276"/>
    </location>
</feature>
<feature type="transmembrane region" description="Helical" evidence="7">
    <location>
        <begin position="227"/>
        <end position="246"/>
    </location>
</feature>
<reference evidence="9" key="1">
    <citation type="journal article" date="2013" name="Extremophiles">
        <title>Proteinivorax tanatarense gen. nov., sp. nov., an anaerobic, haloalkaliphilic, proteolytic bacterium isolated from a decaying algal bloom, and proposal of Proteinivoraceae fam. nov.</title>
        <authorList>
            <person name="Kevbrin V."/>
            <person name="Boltyanskaya Y."/>
            <person name="Zhilina T."/>
            <person name="Kolganova T."/>
            <person name="Lavrentjeva E."/>
            <person name="Kuznetsov B."/>
        </authorList>
    </citation>
    <scope>NUCLEOTIDE SEQUENCE</scope>
    <source>
        <strain evidence="9">Z-910T</strain>
    </source>
</reference>
<dbReference type="Pfam" id="PF00892">
    <property type="entry name" value="EamA"/>
    <property type="match status" value="2"/>
</dbReference>
<feature type="transmembrane region" description="Helical" evidence="7">
    <location>
        <begin position="157"/>
        <end position="177"/>
    </location>
</feature>
<feature type="transmembrane region" description="Helical" evidence="7">
    <location>
        <begin position="189"/>
        <end position="207"/>
    </location>
</feature>
<feature type="transmembrane region" description="Helical" evidence="7">
    <location>
        <begin position="127"/>
        <end position="145"/>
    </location>
</feature>
<keyword evidence="4 7" id="KW-0812">Transmembrane</keyword>
<dbReference type="GO" id="GO:0005886">
    <property type="term" value="C:plasma membrane"/>
    <property type="evidence" value="ECO:0007669"/>
    <property type="project" value="UniProtKB-SubCell"/>
</dbReference>
<gene>
    <name evidence="9" type="ORF">PRVXT_002813</name>
</gene>
<dbReference type="RefSeq" id="WP_350343504.1">
    <property type="nucleotide sequence ID" value="NZ_CP158367.1"/>
</dbReference>
<dbReference type="InterPro" id="IPR000620">
    <property type="entry name" value="EamA_dom"/>
</dbReference>
<protein>
    <submittedName>
        <fullName evidence="9">DMT family transporter</fullName>
    </submittedName>
</protein>
<evidence type="ECO:0000256" key="4">
    <source>
        <dbReference type="ARBA" id="ARBA00022692"/>
    </source>
</evidence>
<reference evidence="9" key="2">
    <citation type="submission" date="2024-06" db="EMBL/GenBank/DDBJ databases">
        <authorList>
            <person name="Petrova K.O."/>
            <person name="Toshchakov S.V."/>
            <person name="Boltjanskaja Y.V."/>
            <person name="Kevbrin V."/>
        </authorList>
    </citation>
    <scope>NUCLEOTIDE SEQUENCE</scope>
    <source>
        <strain evidence="9">Z-910T</strain>
    </source>
</reference>
<feature type="transmembrane region" description="Helical" evidence="7">
    <location>
        <begin position="41"/>
        <end position="62"/>
    </location>
</feature>
<name>A0AAU7VL19_9FIRM</name>
<dbReference type="PANTHER" id="PTHR32322:SF18">
    <property type="entry name" value="S-ADENOSYLMETHIONINE_S-ADENOSYLHOMOCYSTEINE TRANSPORTER"/>
    <property type="match status" value="1"/>
</dbReference>
<dbReference type="InterPro" id="IPR037185">
    <property type="entry name" value="EmrE-like"/>
</dbReference>
<keyword evidence="5 7" id="KW-1133">Transmembrane helix</keyword>
<feature type="transmembrane region" description="Helical" evidence="7">
    <location>
        <begin position="101"/>
        <end position="120"/>
    </location>
</feature>
<feature type="transmembrane region" description="Helical" evidence="7">
    <location>
        <begin position="74"/>
        <end position="95"/>
    </location>
</feature>
<dbReference type="PANTHER" id="PTHR32322">
    <property type="entry name" value="INNER MEMBRANE TRANSPORTER"/>
    <property type="match status" value="1"/>
</dbReference>
<evidence type="ECO:0000313" key="9">
    <source>
        <dbReference type="EMBL" id="XBX74755.1"/>
    </source>
</evidence>